<dbReference type="InterPro" id="IPR000719">
    <property type="entry name" value="Prot_kinase_dom"/>
</dbReference>
<dbReference type="STRING" id="1036808.A0A0C2ZZ07"/>
<sequence>MSLPPPLINKKYHLKEKLGSGSYGKVFHTCNVLTNEEFTIKLSPANDMALLHNEYNVLFQLQGIMGIPCTILFENDSSYNVIVLKCLGPSLEEVFGSCHQSFSQYTIFMIDEQLLCRLQNIHSRSFIHRDIKPSNILIGTSQQASTIYLIDFSIATLYRDPSMHHHNTFKECCGSLGSPAFSSINSDLGFELGRRDDIEALVYVLLYFTCGSLPLLGHTPCLEHDAIASMKQDILQRDDIPKALVTMLSYTRSLSFTQKPDYNYLRTLVKGLCTDPLDLTT</sequence>
<feature type="domain" description="Protein kinase" evidence="2">
    <location>
        <begin position="12"/>
        <end position="281"/>
    </location>
</feature>
<dbReference type="InterPro" id="IPR008271">
    <property type="entry name" value="Ser/Thr_kinase_AS"/>
</dbReference>
<dbReference type="PROSITE" id="PS00108">
    <property type="entry name" value="PROTEIN_KINASE_ST"/>
    <property type="match status" value="1"/>
</dbReference>
<dbReference type="EMBL" id="KN822016">
    <property type="protein sequence ID" value="KIM66643.1"/>
    <property type="molecule type" value="Genomic_DNA"/>
</dbReference>
<protein>
    <recommendedName>
        <fullName evidence="1">non-specific serine/threonine protein kinase</fullName>
        <ecNumber evidence="1">2.7.11.1</ecNumber>
    </recommendedName>
</protein>
<dbReference type="GO" id="GO:0004674">
    <property type="term" value="F:protein serine/threonine kinase activity"/>
    <property type="evidence" value="ECO:0007669"/>
    <property type="project" value="UniProtKB-EC"/>
</dbReference>
<proteinExistence type="predicted"/>
<evidence type="ECO:0000256" key="1">
    <source>
        <dbReference type="ARBA" id="ARBA00012513"/>
    </source>
</evidence>
<dbReference type="SUPFAM" id="SSF56112">
    <property type="entry name" value="Protein kinase-like (PK-like)"/>
    <property type="match status" value="1"/>
</dbReference>
<dbReference type="HOGENOM" id="CLU_019279_2_0_1"/>
<dbReference type="PANTHER" id="PTHR11909">
    <property type="entry name" value="CASEIN KINASE-RELATED"/>
    <property type="match status" value="1"/>
</dbReference>
<dbReference type="GO" id="GO:0005524">
    <property type="term" value="F:ATP binding"/>
    <property type="evidence" value="ECO:0007669"/>
    <property type="project" value="InterPro"/>
</dbReference>
<keyword evidence="4" id="KW-1185">Reference proteome</keyword>
<dbReference type="EC" id="2.7.11.1" evidence="1"/>
<evidence type="ECO:0000259" key="2">
    <source>
        <dbReference type="PROSITE" id="PS50011"/>
    </source>
</evidence>
<dbReference type="SMART" id="SM00220">
    <property type="entry name" value="S_TKc"/>
    <property type="match status" value="1"/>
</dbReference>
<dbReference type="OrthoDB" id="2602787at2759"/>
<dbReference type="InterPro" id="IPR050235">
    <property type="entry name" value="CK1_Ser-Thr_kinase"/>
</dbReference>
<dbReference type="Proteomes" id="UP000053989">
    <property type="component" value="Unassembled WGS sequence"/>
</dbReference>
<dbReference type="Gene3D" id="1.10.510.10">
    <property type="entry name" value="Transferase(Phosphotransferase) domain 1"/>
    <property type="match status" value="1"/>
</dbReference>
<dbReference type="AlphaFoldDB" id="A0A0C2ZZ07"/>
<organism evidence="3 4">
    <name type="scientific">Scleroderma citrinum Foug A</name>
    <dbReference type="NCBI Taxonomy" id="1036808"/>
    <lineage>
        <taxon>Eukaryota</taxon>
        <taxon>Fungi</taxon>
        <taxon>Dikarya</taxon>
        <taxon>Basidiomycota</taxon>
        <taxon>Agaricomycotina</taxon>
        <taxon>Agaricomycetes</taxon>
        <taxon>Agaricomycetidae</taxon>
        <taxon>Boletales</taxon>
        <taxon>Sclerodermatineae</taxon>
        <taxon>Sclerodermataceae</taxon>
        <taxon>Scleroderma</taxon>
    </lineage>
</organism>
<dbReference type="InParanoid" id="A0A0C2ZZ07"/>
<dbReference type="InterPro" id="IPR011009">
    <property type="entry name" value="Kinase-like_dom_sf"/>
</dbReference>
<dbReference type="Pfam" id="PF00069">
    <property type="entry name" value="Pkinase"/>
    <property type="match status" value="1"/>
</dbReference>
<reference evidence="4" key="2">
    <citation type="submission" date="2015-01" db="EMBL/GenBank/DDBJ databases">
        <title>Evolutionary Origins and Diversification of the Mycorrhizal Mutualists.</title>
        <authorList>
            <consortium name="DOE Joint Genome Institute"/>
            <consortium name="Mycorrhizal Genomics Consortium"/>
            <person name="Kohler A."/>
            <person name="Kuo A."/>
            <person name="Nagy L.G."/>
            <person name="Floudas D."/>
            <person name="Copeland A."/>
            <person name="Barry K.W."/>
            <person name="Cichocki N."/>
            <person name="Veneault-Fourrey C."/>
            <person name="LaButti K."/>
            <person name="Lindquist E.A."/>
            <person name="Lipzen A."/>
            <person name="Lundell T."/>
            <person name="Morin E."/>
            <person name="Murat C."/>
            <person name="Riley R."/>
            <person name="Ohm R."/>
            <person name="Sun H."/>
            <person name="Tunlid A."/>
            <person name="Henrissat B."/>
            <person name="Grigoriev I.V."/>
            <person name="Hibbett D.S."/>
            <person name="Martin F."/>
        </authorList>
    </citation>
    <scope>NUCLEOTIDE SEQUENCE [LARGE SCALE GENOMIC DNA]</scope>
    <source>
        <strain evidence="4">Foug A</strain>
    </source>
</reference>
<dbReference type="PROSITE" id="PS50011">
    <property type="entry name" value="PROTEIN_KINASE_DOM"/>
    <property type="match status" value="1"/>
</dbReference>
<name>A0A0C2ZZ07_9AGAM</name>
<evidence type="ECO:0000313" key="4">
    <source>
        <dbReference type="Proteomes" id="UP000053989"/>
    </source>
</evidence>
<evidence type="ECO:0000313" key="3">
    <source>
        <dbReference type="EMBL" id="KIM66643.1"/>
    </source>
</evidence>
<reference evidence="3 4" key="1">
    <citation type="submission" date="2014-04" db="EMBL/GenBank/DDBJ databases">
        <authorList>
            <consortium name="DOE Joint Genome Institute"/>
            <person name="Kuo A."/>
            <person name="Kohler A."/>
            <person name="Nagy L.G."/>
            <person name="Floudas D."/>
            <person name="Copeland A."/>
            <person name="Barry K.W."/>
            <person name="Cichocki N."/>
            <person name="Veneault-Fourrey C."/>
            <person name="LaButti K."/>
            <person name="Lindquist E.A."/>
            <person name="Lipzen A."/>
            <person name="Lundell T."/>
            <person name="Morin E."/>
            <person name="Murat C."/>
            <person name="Sun H."/>
            <person name="Tunlid A."/>
            <person name="Henrissat B."/>
            <person name="Grigoriev I.V."/>
            <person name="Hibbett D.S."/>
            <person name="Martin F."/>
            <person name="Nordberg H.P."/>
            <person name="Cantor M.N."/>
            <person name="Hua S.X."/>
        </authorList>
    </citation>
    <scope>NUCLEOTIDE SEQUENCE [LARGE SCALE GENOMIC DNA]</scope>
    <source>
        <strain evidence="3 4">Foug A</strain>
    </source>
</reference>
<accession>A0A0C2ZZ07</accession>
<gene>
    <name evidence="3" type="ORF">SCLCIDRAFT_110185</name>
</gene>